<organism evidence="2 3">
    <name type="scientific">Cellulophaga fucicola</name>
    <dbReference type="NCBI Taxonomy" id="76595"/>
    <lineage>
        <taxon>Bacteria</taxon>
        <taxon>Pseudomonadati</taxon>
        <taxon>Bacteroidota</taxon>
        <taxon>Flavobacteriia</taxon>
        <taxon>Flavobacteriales</taxon>
        <taxon>Flavobacteriaceae</taxon>
        <taxon>Cellulophaga</taxon>
    </lineage>
</organism>
<accession>A0A1K1R5F5</accession>
<dbReference type="AlphaFoldDB" id="A0A1K1R5F5"/>
<dbReference type="OrthoDB" id="994644at2"/>
<dbReference type="Gene3D" id="2.60.120.260">
    <property type="entry name" value="Galactose-binding domain-like"/>
    <property type="match status" value="1"/>
</dbReference>
<name>A0A1K1R5F5_9FLAO</name>
<evidence type="ECO:0000313" key="2">
    <source>
        <dbReference type="EMBL" id="SFW67145.1"/>
    </source>
</evidence>
<protein>
    <recommendedName>
        <fullName evidence="4">DUF3999 domain-containing protein</fullName>
    </recommendedName>
</protein>
<evidence type="ECO:0008006" key="4">
    <source>
        <dbReference type="Google" id="ProtNLM"/>
    </source>
</evidence>
<dbReference type="STRING" id="76595.SAMN05660313_03283"/>
<dbReference type="EMBL" id="FPIY01000007">
    <property type="protein sequence ID" value="SFW67145.1"/>
    <property type="molecule type" value="Genomic_DNA"/>
</dbReference>
<evidence type="ECO:0000313" key="3">
    <source>
        <dbReference type="Proteomes" id="UP000183257"/>
    </source>
</evidence>
<keyword evidence="1" id="KW-0472">Membrane</keyword>
<keyword evidence="1" id="KW-0812">Transmembrane</keyword>
<sequence length="412" mass="48039">MRQKLSKSIFFFLLISTTFYGQMQSYDAKIELKNITDTWHNIVLPDTVFANTQDHLSDIRIYGITPKKDTIEAPYIFNYTSPELKTKTVDYKLLNASTKDGNYYFTLKVPSKDPINHIKLDFENTNFDWKTLVQGSHDQKDWFTIYKDYRIVAIKNDQTNYSFTDITFPAAEYTYFRVGIKSDEEPILNRATLELQQKATENITNRKLKSYTVVEDKKSKKTIINISLTKKAPTHQVTININDNFDYYRPIKIEELLDSVKTQKGYLYDYNTLSVGTLSSIENNTFAFDNTFSKKIRITILNFDNQPLKIKNITAKGYKYLLTARFTEPATYYLTYGNKDAYGPSYDIAQLNIKMPKDIKNLSLGNPVYIAKKETQIQEPLFENKLWLWVIMGVIMAIIGWFSYKMLSKKPE</sequence>
<gene>
    <name evidence="2" type="ORF">SAMN05660313_03283</name>
</gene>
<dbReference type="RefSeq" id="WP_072304893.1">
    <property type="nucleotide sequence ID" value="NZ_FPIY01000007.1"/>
</dbReference>
<keyword evidence="3" id="KW-1185">Reference proteome</keyword>
<evidence type="ECO:0000256" key="1">
    <source>
        <dbReference type="SAM" id="Phobius"/>
    </source>
</evidence>
<dbReference type="InterPro" id="IPR025060">
    <property type="entry name" value="DUF3999"/>
</dbReference>
<keyword evidence="1" id="KW-1133">Transmembrane helix</keyword>
<feature type="transmembrane region" description="Helical" evidence="1">
    <location>
        <begin position="386"/>
        <end position="404"/>
    </location>
</feature>
<proteinExistence type="predicted"/>
<reference evidence="3" key="1">
    <citation type="submission" date="2016-11" db="EMBL/GenBank/DDBJ databases">
        <authorList>
            <person name="Varghese N."/>
            <person name="Submissions S."/>
        </authorList>
    </citation>
    <scope>NUCLEOTIDE SEQUENCE [LARGE SCALE GENOMIC DNA]</scope>
    <source>
        <strain evidence="3">DSM 24786</strain>
    </source>
</reference>
<dbReference type="Proteomes" id="UP000183257">
    <property type="component" value="Unassembled WGS sequence"/>
</dbReference>
<dbReference type="Pfam" id="PF13163">
    <property type="entry name" value="DUF3999"/>
    <property type="match status" value="1"/>
</dbReference>